<evidence type="ECO:0000256" key="1">
    <source>
        <dbReference type="ARBA" id="ARBA00003314"/>
    </source>
</evidence>
<keyword evidence="8 16" id="KW-0479">Metal-binding</keyword>
<feature type="domain" description="TRNA-binding" evidence="18">
    <location>
        <begin position="575"/>
        <end position="677"/>
    </location>
</feature>
<keyword evidence="12 16" id="KW-0694">RNA-binding</keyword>
<keyword evidence="20" id="KW-1185">Reference proteome</keyword>
<dbReference type="InterPro" id="IPR041872">
    <property type="entry name" value="Anticodon_Met"/>
</dbReference>
<keyword evidence="14 16" id="KW-0030">Aminoacyl-tRNA synthetase</keyword>
<evidence type="ECO:0000313" key="19">
    <source>
        <dbReference type="EMBL" id="MCK0537600.1"/>
    </source>
</evidence>
<dbReference type="SUPFAM" id="SSF52374">
    <property type="entry name" value="Nucleotidylyl transferase"/>
    <property type="match status" value="1"/>
</dbReference>
<name>A0ABT0E745_9GAMM</name>
<dbReference type="InterPro" id="IPR029038">
    <property type="entry name" value="MetRS_Zn"/>
</dbReference>
<gene>
    <name evidence="16 19" type="primary">metG</name>
    <name evidence="19" type="ORF">MU846_07750</name>
</gene>
<dbReference type="EC" id="6.1.1.10" evidence="16"/>
<keyword evidence="7 16" id="KW-0436">Ligase</keyword>
<dbReference type="CDD" id="cd07957">
    <property type="entry name" value="Anticodon_Ia_Met"/>
    <property type="match status" value="1"/>
</dbReference>
<dbReference type="Pfam" id="PF19303">
    <property type="entry name" value="Anticodon_3"/>
    <property type="match status" value="1"/>
</dbReference>
<keyword evidence="10 16" id="KW-0862">Zinc</keyword>
<comment type="catalytic activity">
    <reaction evidence="15 16">
        <text>tRNA(Met) + L-methionine + ATP = L-methionyl-tRNA(Met) + AMP + diphosphate</text>
        <dbReference type="Rhea" id="RHEA:13481"/>
        <dbReference type="Rhea" id="RHEA-COMP:9667"/>
        <dbReference type="Rhea" id="RHEA-COMP:9698"/>
        <dbReference type="ChEBI" id="CHEBI:30616"/>
        <dbReference type="ChEBI" id="CHEBI:33019"/>
        <dbReference type="ChEBI" id="CHEBI:57844"/>
        <dbReference type="ChEBI" id="CHEBI:78442"/>
        <dbReference type="ChEBI" id="CHEBI:78530"/>
        <dbReference type="ChEBI" id="CHEBI:456215"/>
        <dbReference type="EC" id="6.1.1.10"/>
    </reaction>
</comment>
<evidence type="ECO:0000256" key="17">
    <source>
        <dbReference type="SAM" id="MobiDB-lite"/>
    </source>
</evidence>
<dbReference type="RefSeq" id="WP_246951353.1">
    <property type="nucleotide sequence ID" value="NZ_JALKII010000004.1"/>
</dbReference>
<evidence type="ECO:0000256" key="9">
    <source>
        <dbReference type="ARBA" id="ARBA00022741"/>
    </source>
</evidence>
<evidence type="ECO:0000256" key="7">
    <source>
        <dbReference type="ARBA" id="ARBA00022598"/>
    </source>
</evidence>
<feature type="region of interest" description="Disordered" evidence="17">
    <location>
        <begin position="543"/>
        <end position="564"/>
    </location>
</feature>
<dbReference type="Pfam" id="PF09334">
    <property type="entry name" value="tRNA-synt_1g"/>
    <property type="match status" value="1"/>
</dbReference>
<dbReference type="InterPro" id="IPR001412">
    <property type="entry name" value="aa-tRNA-synth_I_CS"/>
</dbReference>
<dbReference type="Gene3D" id="1.10.730.10">
    <property type="entry name" value="Isoleucyl-tRNA Synthetase, Domain 1"/>
    <property type="match status" value="1"/>
</dbReference>
<keyword evidence="5 16" id="KW-0963">Cytoplasm</keyword>
<evidence type="ECO:0000256" key="8">
    <source>
        <dbReference type="ARBA" id="ARBA00022723"/>
    </source>
</evidence>
<dbReference type="InterPro" id="IPR002547">
    <property type="entry name" value="tRNA-bd_dom"/>
</dbReference>
<evidence type="ECO:0000256" key="2">
    <source>
        <dbReference type="ARBA" id="ARBA00004496"/>
    </source>
</evidence>
<evidence type="ECO:0000256" key="13">
    <source>
        <dbReference type="ARBA" id="ARBA00022917"/>
    </source>
</evidence>
<dbReference type="InterPro" id="IPR023458">
    <property type="entry name" value="Met-tRNA_ligase_1"/>
</dbReference>
<dbReference type="Gene3D" id="3.40.50.620">
    <property type="entry name" value="HUPs"/>
    <property type="match status" value="1"/>
</dbReference>
<dbReference type="SUPFAM" id="SSF50249">
    <property type="entry name" value="Nucleic acid-binding proteins"/>
    <property type="match status" value="1"/>
</dbReference>
<feature type="binding site" evidence="16">
    <location>
        <position position="146"/>
    </location>
    <ligand>
        <name>Zn(2+)</name>
        <dbReference type="ChEBI" id="CHEBI:29105"/>
    </ligand>
</feature>
<dbReference type="InterPro" id="IPR014729">
    <property type="entry name" value="Rossmann-like_a/b/a_fold"/>
</dbReference>
<dbReference type="PROSITE" id="PS00178">
    <property type="entry name" value="AA_TRNA_LIGASE_I"/>
    <property type="match status" value="1"/>
</dbReference>
<proteinExistence type="inferred from homology"/>
<dbReference type="Pfam" id="PF01588">
    <property type="entry name" value="tRNA_bind"/>
    <property type="match status" value="1"/>
</dbReference>
<dbReference type="Gene3D" id="2.40.50.140">
    <property type="entry name" value="Nucleic acid-binding proteins"/>
    <property type="match status" value="1"/>
</dbReference>
<comment type="cofactor">
    <cofactor evidence="16">
        <name>Zn(2+)</name>
        <dbReference type="ChEBI" id="CHEBI:29105"/>
    </cofactor>
    <text evidence="16">Binds 1 zinc ion per subunit.</text>
</comment>
<evidence type="ECO:0000256" key="5">
    <source>
        <dbReference type="ARBA" id="ARBA00022490"/>
    </source>
</evidence>
<feature type="binding site" evidence="16">
    <location>
        <position position="162"/>
    </location>
    <ligand>
        <name>Zn(2+)</name>
        <dbReference type="ChEBI" id="CHEBI:29105"/>
    </ligand>
</feature>
<dbReference type="HAMAP" id="MF_00098">
    <property type="entry name" value="Met_tRNA_synth_type1"/>
    <property type="match status" value="1"/>
</dbReference>
<protein>
    <recommendedName>
        <fullName evidence="16">Methionine--tRNA ligase</fullName>
        <ecNumber evidence="16">6.1.1.10</ecNumber>
    </recommendedName>
    <alternativeName>
        <fullName evidence="16">Methionyl-tRNA synthetase</fullName>
        <shortName evidence="16">MetRS</shortName>
    </alternativeName>
</protein>
<dbReference type="InterPro" id="IPR014758">
    <property type="entry name" value="Met-tRNA_synth"/>
</dbReference>
<dbReference type="GO" id="GO:0004825">
    <property type="term" value="F:methionine-tRNA ligase activity"/>
    <property type="evidence" value="ECO:0007669"/>
    <property type="project" value="UniProtKB-EC"/>
</dbReference>
<dbReference type="NCBIfam" id="NF001100">
    <property type="entry name" value="PRK00133.1"/>
    <property type="match status" value="1"/>
</dbReference>
<evidence type="ECO:0000256" key="4">
    <source>
        <dbReference type="ARBA" id="ARBA00011738"/>
    </source>
</evidence>
<feature type="compositionally biased region" description="Low complexity" evidence="17">
    <location>
        <begin position="554"/>
        <end position="564"/>
    </location>
</feature>
<keyword evidence="13 16" id="KW-0648">Protein biosynthesis</keyword>
<keyword evidence="6 16" id="KW-0820">tRNA-binding</keyword>
<evidence type="ECO:0000256" key="11">
    <source>
        <dbReference type="ARBA" id="ARBA00022840"/>
    </source>
</evidence>
<feature type="binding site" evidence="16">
    <location>
        <position position="149"/>
    </location>
    <ligand>
        <name>Zn(2+)</name>
        <dbReference type="ChEBI" id="CHEBI:29105"/>
    </ligand>
</feature>
<dbReference type="CDD" id="cd02800">
    <property type="entry name" value="tRNA_bind_EcMetRS_like"/>
    <property type="match status" value="1"/>
</dbReference>
<evidence type="ECO:0000256" key="15">
    <source>
        <dbReference type="ARBA" id="ARBA00047364"/>
    </source>
</evidence>
<feature type="short sequence motif" description="'KMSKS' region" evidence="16">
    <location>
        <begin position="331"/>
        <end position="335"/>
    </location>
</feature>
<keyword evidence="9 16" id="KW-0547">Nucleotide-binding</keyword>
<feature type="short sequence motif" description="'HIGH' region" evidence="16">
    <location>
        <begin position="15"/>
        <end position="25"/>
    </location>
</feature>
<accession>A0ABT0E745</accession>
<dbReference type="EMBL" id="JALKII010000004">
    <property type="protein sequence ID" value="MCK0537600.1"/>
    <property type="molecule type" value="Genomic_DNA"/>
</dbReference>
<dbReference type="NCBIfam" id="TIGR00398">
    <property type="entry name" value="metG"/>
    <property type="match status" value="1"/>
</dbReference>
<comment type="function">
    <text evidence="1 16">Is required not only for elongation of protein synthesis but also for the initiation of all mRNA translation through initiator tRNA(fMet) aminoacylation.</text>
</comment>
<dbReference type="PANTHER" id="PTHR45765">
    <property type="entry name" value="METHIONINE--TRNA LIGASE"/>
    <property type="match status" value="1"/>
</dbReference>
<evidence type="ECO:0000256" key="10">
    <source>
        <dbReference type="ARBA" id="ARBA00022833"/>
    </source>
</evidence>
<dbReference type="PANTHER" id="PTHR45765:SF1">
    <property type="entry name" value="METHIONINE--TRNA LIGASE, CYTOPLASMIC"/>
    <property type="match status" value="1"/>
</dbReference>
<comment type="caution">
    <text evidence="19">The sequence shown here is derived from an EMBL/GenBank/DDBJ whole genome shotgun (WGS) entry which is preliminary data.</text>
</comment>
<dbReference type="InterPro" id="IPR033911">
    <property type="entry name" value="MetRS_core"/>
</dbReference>
<dbReference type="NCBIfam" id="TIGR00399">
    <property type="entry name" value="metG_C_term"/>
    <property type="match status" value="1"/>
</dbReference>
<evidence type="ECO:0000259" key="18">
    <source>
        <dbReference type="PROSITE" id="PS50886"/>
    </source>
</evidence>
<sequence length="677" mass="75688">MNRTPRKILVTSALPYANGSIHLGHMLEHIQTDIWVRFQKMRGEQCIYVCADDAHGTAIMLKAEQLGLPPEEYIEQIKAEHERDFGGFLIEYDQYHSTHSAENRALSELIYQRNRDAGYIVEKEIVQLYDPVKGMFLADRFVRGRCPKCDAADQYGDNCEACGATYTPAELKEPYSTISGAAPVEKPNIQLFFDLPQFEDMLRDWLASDALQGSVANKLREWVEAGLQPWDISREAPYFGFEIPGWPGKFFYVWLDAPVGYMASFQHYCERKGLDFDEFWGPESTAELHHFIGKDIINFHGLFWPAMLEGAGFRKPTALHVHGFVTVNGAKMSKSRGTFIKASTYLEHLQPEYLRYYFAAKLGNGVEDFDLNLEDFVQRVNADLIGKVVNIASRTANFVHKAGGTLSSTLDNEALVREVQAAAPRIASYYEQLEFGKAMRDIMALADKANHYIQEQAPWTLAKQPDQARRVLEVCSSAVNIFRLLALYLKPVLPTLAAKTEAFLRVPPLTWADADQLLGEHQIERFSAMMSRIDSSQINAMLEASREEKEKAEPAPAAAGNEPATAAEEHISIDDFLKVELRVARILKAAHVEGADKLLQLTLDVGNGETRNVFAGIKAKYSPEQLEGRLTVLVANLAPRKMKFGVSEGMVLAAGPGGEDIFLLSPDDGAEPGMEVR</sequence>
<comment type="subunit">
    <text evidence="4 16">Homodimer.</text>
</comment>
<feature type="binding site" evidence="16">
    <location>
        <position position="159"/>
    </location>
    <ligand>
        <name>Zn(2+)</name>
        <dbReference type="ChEBI" id="CHEBI:29105"/>
    </ligand>
</feature>
<feature type="compositionally biased region" description="Basic and acidic residues" evidence="17">
    <location>
        <begin position="544"/>
        <end position="553"/>
    </location>
</feature>
<dbReference type="SUPFAM" id="SSF57770">
    <property type="entry name" value="Methionyl-tRNA synthetase (MetRS), Zn-domain"/>
    <property type="match status" value="1"/>
</dbReference>
<evidence type="ECO:0000256" key="14">
    <source>
        <dbReference type="ARBA" id="ARBA00023146"/>
    </source>
</evidence>
<reference evidence="19" key="1">
    <citation type="submission" date="2022-04" db="EMBL/GenBank/DDBJ databases">
        <title>Alcanivorax sp. CY1518 draft genome sequence.</title>
        <authorList>
            <person name="Zhao G."/>
            <person name="An M."/>
        </authorList>
    </citation>
    <scope>NUCLEOTIDE SEQUENCE</scope>
    <source>
        <strain evidence="19">CY1518</strain>
    </source>
</reference>
<keyword evidence="11 16" id="KW-0067">ATP-binding</keyword>
<feature type="binding site" evidence="16">
    <location>
        <position position="334"/>
    </location>
    <ligand>
        <name>ATP</name>
        <dbReference type="ChEBI" id="CHEBI:30616"/>
    </ligand>
</feature>
<dbReference type="PRINTS" id="PR01041">
    <property type="entry name" value="TRNASYNTHMET"/>
</dbReference>
<evidence type="ECO:0000256" key="6">
    <source>
        <dbReference type="ARBA" id="ARBA00022555"/>
    </source>
</evidence>
<organism evidence="19 20">
    <name type="scientific">Alcanivorax quisquiliarum</name>
    <dbReference type="NCBI Taxonomy" id="2933565"/>
    <lineage>
        <taxon>Bacteria</taxon>
        <taxon>Pseudomonadati</taxon>
        <taxon>Pseudomonadota</taxon>
        <taxon>Gammaproteobacteria</taxon>
        <taxon>Oceanospirillales</taxon>
        <taxon>Alcanivoracaceae</taxon>
        <taxon>Alcanivorax</taxon>
    </lineage>
</organism>
<dbReference type="InterPro" id="IPR015413">
    <property type="entry name" value="Methionyl/Leucyl_tRNA_Synth"/>
</dbReference>
<dbReference type="InterPro" id="IPR004495">
    <property type="entry name" value="Met-tRNA-synth_bsu_C"/>
</dbReference>
<evidence type="ECO:0000256" key="12">
    <source>
        <dbReference type="ARBA" id="ARBA00022884"/>
    </source>
</evidence>
<evidence type="ECO:0000313" key="20">
    <source>
        <dbReference type="Proteomes" id="UP001165524"/>
    </source>
</evidence>
<dbReference type="InterPro" id="IPR009080">
    <property type="entry name" value="tRNAsynth_Ia_anticodon-bd"/>
</dbReference>
<dbReference type="Gene3D" id="2.20.28.20">
    <property type="entry name" value="Methionyl-tRNA synthetase, Zn-domain"/>
    <property type="match status" value="1"/>
</dbReference>
<dbReference type="CDD" id="cd00814">
    <property type="entry name" value="MetRS_core"/>
    <property type="match status" value="1"/>
</dbReference>
<evidence type="ECO:0000256" key="16">
    <source>
        <dbReference type="HAMAP-Rule" id="MF_00098"/>
    </source>
</evidence>
<comment type="subcellular location">
    <subcellularLocation>
        <location evidence="2 16">Cytoplasm</location>
    </subcellularLocation>
</comment>
<dbReference type="Proteomes" id="UP001165524">
    <property type="component" value="Unassembled WGS sequence"/>
</dbReference>
<dbReference type="InterPro" id="IPR012340">
    <property type="entry name" value="NA-bd_OB-fold"/>
</dbReference>
<dbReference type="PROSITE" id="PS50886">
    <property type="entry name" value="TRBD"/>
    <property type="match status" value="1"/>
</dbReference>
<comment type="similarity">
    <text evidence="3 16">Belongs to the class-I aminoacyl-tRNA synthetase family. MetG type 1 subfamily.</text>
</comment>
<evidence type="ECO:0000256" key="3">
    <source>
        <dbReference type="ARBA" id="ARBA00008258"/>
    </source>
</evidence>
<dbReference type="SUPFAM" id="SSF47323">
    <property type="entry name" value="Anticodon-binding domain of a subclass of class I aminoacyl-tRNA synthetases"/>
    <property type="match status" value="1"/>
</dbReference>